<dbReference type="Pfam" id="PF02566">
    <property type="entry name" value="OsmC"/>
    <property type="match status" value="1"/>
</dbReference>
<name>A0A0F5PUL7_9HYPH</name>
<evidence type="ECO:0000313" key="1">
    <source>
        <dbReference type="EMBL" id="KKC32066.1"/>
    </source>
</evidence>
<dbReference type="InterPro" id="IPR003718">
    <property type="entry name" value="OsmC/Ohr_fam"/>
</dbReference>
<dbReference type="InterPro" id="IPR036102">
    <property type="entry name" value="OsmC/Ohrsf"/>
</dbReference>
<dbReference type="SUPFAM" id="SSF82784">
    <property type="entry name" value="OsmC-like"/>
    <property type="match status" value="1"/>
</dbReference>
<dbReference type="RefSeq" id="WP_046172013.1">
    <property type="nucleotide sequence ID" value="NZ_FOMB01000049.1"/>
</dbReference>
<evidence type="ECO:0000313" key="2">
    <source>
        <dbReference type="EMBL" id="SFD38660.1"/>
    </source>
</evidence>
<accession>A0A0F5PUL7</accession>
<dbReference type="PANTHER" id="PTHR35368:SF1">
    <property type="entry name" value="HYDROPEROXIDE REDUCTASE"/>
    <property type="match status" value="1"/>
</dbReference>
<sequence length="142" mass="15606">MLTYRVDAHRTDAHGSLALTKQAKIILDTDPAGRQDAFNPAEMLLASLAACMLKSIERAAPMLDFHLSAVEVVVTAERKDSPPLLTRIVYEIAIETTETDHRIDLLHTNVRKYGTILNTLRAAADLSGTMHRRSILAGTNVT</sequence>
<evidence type="ECO:0000313" key="3">
    <source>
        <dbReference type="Proteomes" id="UP000033519"/>
    </source>
</evidence>
<dbReference type="OrthoDB" id="9781312at2"/>
<reference evidence="1 3" key="1">
    <citation type="submission" date="2015-03" db="EMBL/GenBank/DDBJ databases">
        <authorList>
            <person name="Lepp D."/>
            <person name="Hassan Y.I."/>
            <person name="Li X.-Z."/>
            <person name="Zhou T."/>
        </authorList>
    </citation>
    <scope>NUCLEOTIDE SEQUENCE [LARGE SCALE GENOMIC DNA]</scope>
    <source>
        <strain evidence="1 3">Cr7-05</strain>
    </source>
</reference>
<dbReference type="PATRIC" id="fig|728005.3.peg.1410"/>
<protein>
    <submittedName>
        <fullName evidence="1">Osmotically inducible protein C</fullName>
    </submittedName>
    <submittedName>
        <fullName evidence="2">Uncharacterized OsmC-related protein</fullName>
    </submittedName>
</protein>
<dbReference type="Proteomes" id="UP000033519">
    <property type="component" value="Unassembled WGS sequence"/>
</dbReference>
<dbReference type="Proteomes" id="UP000182258">
    <property type="component" value="Unassembled WGS sequence"/>
</dbReference>
<dbReference type="PANTHER" id="PTHR35368">
    <property type="entry name" value="HYDROPEROXIDE REDUCTASE"/>
    <property type="match status" value="1"/>
</dbReference>
<keyword evidence="3" id="KW-1185">Reference proteome</keyword>
<dbReference type="InterPro" id="IPR015946">
    <property type="entry name" value="KH_dom-like_a/b"/>
</dbReference>
<gene>
    <name evidence="2" type="ORF">SAMN04488059_14912</name>
    <name evidence="1" type="ORF">WH91_16020</name>
</gene>
<dbReference type="Gene3D" id="3.30.300.20">
    <property type="match status" value="1"/>
</dbReference>
<reference evidence="2 4" key="2">
    <citation type="submission" date="2016-10" db="EMBL/GenBank/DDBJ databases">
        <authorList>
            <person name="de Groot N.N."/>
        </authorList>
    </citation>
    <scope>NUCLEOTIDE SEQUENCE [LARGE SCALE GENOMIC DNA]</scope>
    <source>
        <strain evidence="2 4">CGMCC 1.10210</strain>
    </source>
</reference>
<proteinExistence type="predicted"/>
<evidence type="ECO:0000313" key="4">
    <source>
        <dbReference type="Proteomes" id="UP000182258"/>
    </source>
</evidence>
<dbReference type="InterPro" id="IPR052924">
    <property type="entry name" value="OsmC/Ohr_hydroprdx_reductase"/>
</dbReference>
<dbReference type="EMBL" id="FOMB01000049">
    <property type="protein sequence ID" value="SFD38660.1"/>
    <property type="molecule type" value="Genomic_DNA"/>
</dbReference>
<dbReference type="AlphaFoldDB" id="A0A0F5PUL7"/>
<dbReference type="EMBL" id="LAPV01000144">
    <property type="protein sequence ID" value="KKC32066.1"/>
    <property type="molecule type" value="Genomic_DNA"/>
</dbReference>
<organism evidence="2 4">
    <name type="scientific">Devosia psychrophila</name>
    <dbReference type="NCBI Taxonomy" id="728005"/>
    <lineage>
        <taxon>Bacteria</taxon>
        <taxon>Pseudomonadati</taxon>
        <taxon>Pseudomonadota</taxon>
        <taxon>Alphaproteobacteria</taxon>
        <taxon>Hyphomicrobiales</taxon>
        <taxon>Devosiaceae</taxon>
        <taxon>Devosia</taxon>
    </lineage>
</organism>
<dbReference type="STRING" id="728005.SAMN04488059_14912"/>